<evidence type="ECO:0000313" key="2">
    <source>
        <dbReference type="EMBL" id="KAA5173725.1"/>
    </source>
</evidence>
<name>A0A642KPF2_BACFG</name>
<sequence>MKLETKWKLINKVSDVLLYVISLAFFLAYSYGIICHAAAISCIGLLGIMAYIPLWCYLTNILDKRERKACKAHETFETR</sequence>
<keyword evidence="1" id="KW-0472">Membrane</keyword>
<comment type="caution">
    <text evidence="2">The sequence shown here is derived from an EMBL/GenBank/DDBJ whole genome shotgun (WGS) entry which is preliminary data.</text>
</comment>
<keyword evidence="1" id="KW-0812">Transmembrane</keyword>
<protein>
    <submittedName>
        <fullName evidence="2">Uncharacterized protein</fullName>
    </submittedName>
</protein>
<gene>
    <name evidence="2" type="ORF">F2Z29_11000</name>
</gene>
<organism evidence="2 3">
    <name type="scientific">Bacteroides fragilis</name>
    <dbReference type="NCBI Taxonomy" id="817"/>
    <lineage>
        <taxon>Bacteria</taxon>
        <taxon>Pseudomonadati</taxon>
        <taxon>Bacteroidota</taxon>
        <taxon>Bacteroidia</taxon>
        <taxon>Bacteroidales</taxon>
        <taxon>Bacteroidaceae</taxon>
        <taxon>Bacteroides</taxon>
    </lineage>
</organism>
<feature type="transmembrane region" description="Helical" evidence="1">
    <location>
        <begin position="12"/>
        <end position="31"/>
    </location>
</feature>
<keyword evidence="1" id="KW-1133">Transmembrane helix</keyword>
<dbReference type="Proteomes" id="UP000436803">
    <property type="component" value="Unassembled WGS sequence"/>
</dbReference>
<evidence type="ECO:0000256" key="1">
    <source>
        <dbReference type="SAM" id="Phobius"/>
    </source>
</evidence>
<proteinExistence type="predicted"/>
<accession>A0A642KPF2</accession>
<reference evidence="2 3" key="1">
    <citation type="journal article" date="2019" name="Nat. Med.">
        <title>A library of human gut bacterial isolates paired with longitudinal multiomics data enables mechanistic microbiome research.</title>
        <authorList>
            <person name="Poyet M."/>
            <person name="Groussin M."/>
            <person name="Gibbons S.M."/>
            <person name="Avila-Pacheco J."/>
            <person name="Jiang X."/>
            <person name="Kearney S.M."/>
            <person name="Perrotta A.R."/>
            <person name="Berdy B."/>
            <person name="Zhao S."/>
            <person name="Lieberman T.D."/>
            <person name="Swanson P.K."/>
            <person name="Smith M."/>
            <person name="Roesemann S."/>
            <person name="Alexander J.E."/>
            <person name="Rich S.A."/>
            <person name="Livny J."/>
            <person name="Vlamakis H."/>
            <person name="Clish C."/>
            <person name="Bullock K."/>
            <person name="Deik A."/>
            <person name="Scott J."/>
            <person name="Pierce K.A."/>
            <person name="Xavier R.J."/>
            <person name="Alm E.J."/>
        </authorList>
    </citation>
    <scope>NUCLEOTIDE SEQUENCE [LARGE SCALE GENOMIC DNA]</scope>
    <source>
        <strain evidence="2 3">BIOML-A7</strain>
    </source>
</reference>
<feature type="transmembrane region" description="Helical" evidence="1">
    <location>
        <begin position="37"/>
        <end position="58"/>
    </location>
</feature>
<dbReference type="EMBL" id="VWAW01000008">
    <property type="protein sequence ID" value="KAA5173725.1"/>
    <property type="molecule type" value="Genomic_DNA"/>
</dbReference>
<evidence type="ECO:0000313" key="3">
    <source>
        <dbReference type="Proteomes" id="UP000436803"/>
    </source>
</evidence>
<dbReference type="AlphaFoldDB" id="A0A642KPF2"/>